<keyword evidence="1" id="KW-0547">Nucleotide-binding</keyword>
<dbReference type="PROSITE" id="PS51192">
    <property type="entry name" value="HELICASE_ATP_BIND_1"/>
    <property type="match status" value="1"/>
</dbReference>
<keyword evidence="2" id="KW-0067">ATP-binding</keyword>
<dbReference type="Pfam" id="PF00270">
    <property type="entry name" value="DEAD"/>
    <property type="match status" value="1"/>
</dbReference>
<dbReference type="PROSITE" id="PS51194">
    <property type="entry name" value="HELICASE_CTER"/>
    <property type="match status" value="1"/>
</dbReference>
<dbReference type="PANTHER" id="PTHR47962:SF5">
    <property type="entry name" value="ATP-DEPENDENT HELICASE LHR-RELATED"/>
    <property type="match status" value="1"/>
</dbReference>
<sequence>MSGDSASFFLLDERIQRFIWAEGWESLRDAQEAAIPLIVKADRDVIVAAATAAGKTEAAFLPALTHLLQAEPMGLIVYISPLKALINDQFGRLDRLCEQLEVPVWPWHGDISSSAKARFLAKRQGVLLITPESLEAMLCHRGTSINAVFDRLAFFVVDELHAFIGSERGKQLQSLMHRIERVIGRQAPRVGLSATLGDMRLAADFLRPGQGVSVALVESKSSHSELRVLVKGYEEPLAVRNEDGDEELESVTPAKIALHLFQGLRGTNNLVFPNSRREVERYTHLLNRLCEQQKVPNEFWPHHGSLSKEIRAETEAALKQKEFPATAICTNTLELGIDIGAVRSVAQIGPPPSVASLRQRLGRSGRRKGEPAILRGYSVENALGGKPSLADELRLETVKVTAMISLLLEGWFEPPMAHGVHLSTLVQQMLSYVAQNGGASIGQLYAMFCASGTPFVGLDKGEFVELVRHLGQKELLMQESSGLLLHGRIGEKFVNHYTFYAAFAADEEFRIVCGGKTLGTLPVSQMLSVGQRILFAGRTWLVEDIDEEQKTIFVVRSGGGAPPLFSGGAGRTHTRVHQRMRQLFESSDVPPFLDEVAKRFLAGGRANYAERNLANDFVIDQGREVVLLTWLGDAANEALACLLRRRGYSANAAGPGIEVAKGDSGVESIVDALIDAAVDEPPPLDMLLADVRNLQREKWDWALPDELLRKAYASLYLNLEEALSWARALPGDHAFHGRESPLSRVDEGGAASAA</sequence>
<dbReference type="CDD" id="cd18796">
    <property type="entry name" value="SF2_C_LHR"/>
    <property type="match status" value="1"/>
</dbReference>
<dbReference type="CDD" id="cd17922">
    <property type="entry name" value="DEXHc_LHR-like"/>
    <property type="match status" value="1"/>
</dbReference>
<dbReference type="EMBL" id="FNPE01000026">
    <property type="protein sequence ID" value="SDZ46929.1"/>
    <property type="molecule type" value="Genomic_DNA"/>
</dbReference>
<evidence type="ECO:0000256" key="2">
    <source>
        <dbReference type="ARBA" id="ARBA00022840"/>
    </source>
</evidence>
<dbReference type="GO" id="GO:0003677">
    <property type="term" value="F:DNA binding"/>
    <property type="evidence" value="ECO:0007669"/>
    <property type="project" value="TreeGrafter"/>
</dbReference>
<dbReference type="InterPro" id="IPR011545">
    <property type="entry name" value="DEAD/DEAH_box_helicase_dom"/>
</dbReference>
<feature type="domain" description="Helicase C-terminal" evidence="4">
    <location>
        <begin position="259"/>
        <end position="406"/>
    </location>
</feature>
<organism evidence="5 6">
    <name type="scientific">Delftia lacustris</name>
    <dbReference type="NCBI Taxonomy" id="558537"/>
    <lineage>
        <taxon>Bacteria</taxon>
        <taxon>Pseudomonadati</taxon>
        <taxon>Pseudomonadota</taxon>
        <taxon>Betaproteobacteria</taxon>
        <taxon>Burkholderiales</taxon>
        <taxon>Comamonadaceae</taxon>
        <taxon>Delftia</taxon>
    </lineage>
</organism>
<protein>
    <submittedName>
        <fullName evidence="5">ATP-dependent helicase Lhr and Lhr-like helicase</fullName>
    </submittedName>
</protein>
<proteinExistence type="predicted"/>
<dbReference type="Proteomes" id="UP000183417">
    <property type="component" value="Unassembled WGS sequence"/>
</dbReference>
<name>A0A1H3TC71_9BURK</name>
<reference evidence="5 6" key="1">
    <citation type="submission" date="2016-10" db="EMBL/GenBank/DDBJ databases">
        <authorList>
            <person name="de Groot N.N."/>
        </authorList>
    </citation>
    <scope>NUCLEOTIDE SEQUENCE [LARGE SCALE GENOMIC DNA]</scope>
    <source>
        <strain evidence="5 6">LMG 24775</strain>
    </source>
</reference>
<dbReference type="SUPFAM" id="SSF52540">
    <property type="entry name" value="P-loop containing nucleoside triphosphate hydrolases"/>
    <property type="match status" value="1"/>
</dbReference>
<dbReference type="GO" id="GO:0005524">
    <property type="term" value="F:ATP binding"/>
    <property type="evidence" value="ECO:0007669"/>
    <property type="project" value="UniProtKB-KW"/>
</dbReference>
<dbReference type="Gene3D" id="3.40.50.300">
    <property type="entry name" value="P-loop containing nucleotide triphosphate hydrolases"/>
    <property type="match status" value="2"/>
</dbReference>
<dbReference type="InterPro" id="IPR001650">
    <property type="entry name" value="Helicase_C-like"/>
</dbReference>
<dbReference type="GO" id="GO:0016887">
    <property type="term" value="F:ATP hydrolysis activity"/>
    <property type="evidence" value="ECO:0007669"/>
    <property type="project" value="TreeGrafter"/>
</dbReference>
<accession>A0A1H3TC71</accession>
<evidence type="ECO:0000259" key="3">
    <source>
        <dbReference type="PROSITE" id="PS51192"/>
    </source>
</evidence>
<dbReference type="GO" id="GO:0004386">
    <property type="term" value="F:helicase activity"/>
    <property type="evidence" value="ECO:0007669"/>
    <property type="project" value="UniProtKB-KW"/>
</dbReference>
<dbReference type="PANTHER" id="PTHR47962">
    <property type="entry name" value="ATP-DEPENDENT HELICASE LHR-RELATED-RELATED"/>
    <property type="match status" value="1"/>
</dbReference>
<evidence type="ECO:0000259" key="4">
    <source>
        <dbReference type="PROSITE" id="PS51194"/>
    </source>
</evidence>
<keyword evidence="5" id="KW-0347">Helicase</keyword>
<dbReference type="RefSeq" id="WP_074923467.1">
    <property type="nucleotide sequence ID" value="NZ_CP141274.1"/>
</dbReference>
<gene>
    <name evidence="5" type="ORF">SAMN05421547_12669</name>
</gene>
<dbReference type="GeneID" id="94693132"/>
<dbReference type="InterPro" id="IPR052511">
    <property type="entry name" value="ATP-dep_Helicase"/>
</dbReference>
<evidence type="ECO:0000313" key="5">
    <source>
        <dbReference type="EMBL" id="SDZ46929.1"/>
    </source>
</evidence>
<dbReference type="SMART" id="SM00487">
    <property type="entry name" value="DEXDc"/>
    <property type="match status" value="1"/>
</dbReference>
<dbReference type="AlphaFoldDB" id="A0A1H3TC71"/>
<dbReference type="Pfam" id="PF00271">
    <property type="entry name" value="Helicase_C"/>
    <property type="match status" value="1"/>
</dbReference>
<evidence type="ECO:0000256" key="1">
    <source>
        <dbReference type="ARBA" id="ARBA00022741"/>
    </source>
</evidence>
<keyword evidence="5" id="KW-0378">Hydrolase</keyword>
<dbReference type="SMART" id="SM00490">
    <property type="entry name" value="HELICc"/>
    <property type="match status" value="1"/>
</dbReference>
<dbReference type="InterPro" id="IPR014001">
    <property type="entry name" value="Helicase_ATP-bd"/>
</dbReference>
<dbReference type="InterPro" id="IPR027417">
    <property type="entry name" value="P-loop_NTPase"/>
</dbReference>
<evidence type="ECO:0000313" key="6">
    <source>
        <dbReference type="Proteomes" id="UP000183417"/>
    </source>
</evidence>
<feature type="domain" description="Helicase ATP-binding" evidence="3">
    <location>
        <begin position="36"/>
        <end position="214"/>
    </location>
</feature>